<accession>A0ABS8W5J7</accession>
<proteinExistence type="predicted"/>
<reference evidence="2 3" key="1">
    <citation type="journal article" date="2022" name="Environ. Microbiol. Rep.">
        <title>Eco-phylogenetic analyses reveal divergent evolution of vitamin B12 metabolism in the marine bacterial family 'Psychromonadaceae'.</title>
        <authorList>
            <person name="Jin X."/>
            <person name="Yang Y."/>
            <person name="Cao H."/>
            <person name="Gao B."/>
            <person name="Zhao Z."/>
        </authorList>
    </citation>
    <scope>NUCLEOTIDE SEQUENCE [LARGE SCALE GENOMIC DNA]</scope>
    <source>
        <strain evidence="2 3">MKS20</strain>
    </source>
</reference>
<evidence type="ECO:0000313" key="3">
    <source>
        <dbReference type="Proteomes" id="UP001201273"/>
    </source>
</evidence>
<feature type="compositionally biased region" description="Basic and acidic residues" evidence="1">
    <location>
        <begin position="91"/>
        <end position="100"/>
    </location>
</feature>
<sequence>MNITPQRDGFDVNPSLVRPQGPTEVKEDRLEGVDHPPPPPPTGDTVSISPQARELLAKEQGGQGPNKPKVSDELKEQMLSQRQQELSKGSKTNEDVKQEQIQATKDEIKKVKEALQKIQHETSEMAEKQRDQLNLALVQLNTQLLELMRS</sequence>
<dbReference type="RefSeq" id="WP_233050966.1">
    <property type="nucleotide sequence ID" value="NZ_JAIMJA010000001.1"/>
</dbReference>
<feature type="compositionally biased region" description="Basic and acidic residues" evidence="1">
    <location>
        <begin position="24"/>
        <end position="34"/>
    </location>
</feature>
<dbReference type="Proteomes" id="UP001201273">
    <property type="component" value="Unassembled WGS sequence"/>
</dbReference>
<gene>
    <name evidence="2" type="ORF">K6Y31_00775</name>
</gene>
<comment type="caution">
    <text evidence="2">The sequence shown here is derived from an EMBL/GenBank/DDBJ whole genome shotgun (WGS) entry which is preliminary data.</text>
</comment>
<protein>
    <submittedName>
        <fullName evidence="2">Uncharacterized protein</fullName>
    </submittedName>
</protein>
<feature type="compositionally biased region" description="Polar residues" evidence="1">
    <location>
        <begin position="78"/>
        <end position="90"/>
    </location>
</feature>
<keyword evidence="3" id="KW-1185">Reference proteome</keyword>
<feature type="region of interest" description="Disordered" evidence="1">
    <location>
        <begin position="1"/>
        <end position="100"/>
    </location>
</feature>
<name>A0ABS8W5J7_9GAMM</name>
<evidence type="ECO:0000256" key="1">
    <source>
        <dbReference type="SAM" id="MobiDB-lite"/>
    </source>
</evidence>
<dbReference type="EMBL" id="JAIMJA010000001">
    <property type="protein sequence ID" value="MCE2593352.1"/>
    <property type="molecule type" value="Genomic_DNA"/>
</dbReference>
<organism evidence="2 3">
    <name type="scientific">Motilimonas cestriensis</name>
    <dbReference type="NCBI Taxonomy" id="2742685"/>
    <lineage>
        <taxon>Bacteria</taxon>
        <taxon>Pseudomonadati</taxon>
        <taxon>Pseudomonadota</taxon>
        <taxon>Gammaproteobacteria</taxon>
        <taxon>Alteromonadales</taxon>
        <taxon>Alteromonadales genera incertae sedis</taxon>
        <taxon>Motilimonas</taxon>
    </lineage>
</organism>
<evidence type="ECO:0000313" key="2">
    <source>
        <dbReference type="EMBL" id="MCE2593352.1"/>
    </source>
</evidence>